<name>A0A2A9G3M7_9PSEU</name>
<protein>
    <submittedName>
        <fullName evidence="3">Uncharacterized protein DUF1446</fullName>
    </submittedName>
</protein>
<evidence type="ECO:0000313" key="3">
    <source>
        <dbReference type="EMBL" id="PFG57335.1"/>
    </source>
</evidence>
<evidence type="ECO:0000259" key="2">
    <source>
        <dbReference type="Pfam" id="PF07287"/>
    </source>
</evidence>
<proteinExistence type="predicted"/>
<evidence type="ECO:0000256" key="1">
    <source>
        <dbReference type="SAM" id="MobiDB-lite"/>
    </source>
</evidence>
<dbReference type="InterPro" id="IPR010839">
    <property type="entry name" value="AtuA_N"/>
</dbReference>
<comment type="caution">
    <text evidence="3">The sequence shown here is derived from an EMBL/GenBank/DDBJ whole genome shotgun (WGS) entry which is preliminary data.</text>
</comment>
<dbReference type="Pfam" id="PF07287">
    <property type="entry name" value="AtuA"/>
    <property type="match status" value="2"/>
</dbReference>
<feature type="domain" description="Acyclic terpene utilisation N-terminal" evidence="2">
    <location>
        <begin position="49"/>
        <end position="141"/>
    </location>
</feature>
<accession>A0A2A9G3M7</accession>
<dbReference type="EMBL" id="PDJK01000001">
    <property type="protein sequence ID" value="PFG57335.1"/>
    <property type="molecule type" value="Genomic_DNA"/>
</dbReference>
<feature type="domain" description="Acyclic terpene utilisation N-terminal" evidence="2">
    <location>
        <begin position="195"/>
        <end position="381"/>
    </location>
</feature>
<feature type="region of interest" description="Disordered" evidence="1">
    <location>
        <begin position="24"/>
        <end position="46"/>
    </location>
</feature>
<dbReference type="Proteomes" id="UP000243542">
    <property type="component" value="Unassembled WGS sequence"/>
</dbReference>
<keyword evidence="4" id="KW-1185">Reference proteome</keyword>
<evidence type="ECO:0000313" key="4">
    <source>
        <dbReference type="Proteomes" id="UP000243542"/>
    </source>
</evidence>
<organism evidence="3 4">
    <name type="scientific">Amycolatopsis sulphurea</name>
    <dbReference type="NCBI Taxonomy" id="76022"/>
    <lineage>
        <taxon>Bacteria</taxon>
        <taxon>Bacillati</taxon>
        <taxon>Actinomycetota</taxon>
        <taxon>Actinomycetes</taxon>
        <taxon>Pseudonocardiales</taxon>
        <taxon>Pseudonocardiaceae</taxon>
        <taxon>Amycolatopsis</taxon>
    </lineage>
</organism>
<gene>
    <name evidence="3" type="ORF">ATK36_0914</name>
</gene>
<reference evidence="3 4" key="1">
    <citation type="submission" date="2017-10" db="EMBL/GenBank/DDBJ databases">
        <title>Sequencing the genomes of 1000 actinobacteria strains.</title>
        <authorList>
            <person name="Klenk H.-P."/>
        </authorList>
    </citation>
    <scope>NUCLEOTIDE SEQUENCE [LARGE SCALE GENOMIC DNA]</scope>
    <source>
        <strain evidence="3 4">DSM 46092</strain>
    </source>
</reference>
<dbReference type="AlphaFoldDB" id="A0A2A9G3M7"/>
<sequence length="413" mass="44936">MSAIHASYEPKSVEFERRCDANDDGEFGKTSSISGGSSGGAGRDHGVDRLGEMVEEYAARHGQSLKVVKVYAEVDPAWVQAKLDQGRVHALHPRLPYDADTPARSLRIVAMMGVEAFQHALDLGADVVLAGRASDAAIFASIPISRGFPEASSWHAGKTADCGAVAATPPKLDCVHVRVDESGFEIEPMAERLRCTPESVASQQLYESADPFHLAQPSGMLDTTDAQYVAVSDRAVRGSGASWTPSEQHTVKIEGVEFIGHRKGFVQSIRDPAIVEHFDEWFEDAMAVAFDRIRQEQGESVLDQCHVRVHPYGVSGTMGGWEFAPPTAGTEVALLAEVTAPDAELAGTVANILWYNLLHHPTKYAMGYVTLGVPYQRPIMDHGPVYAFNTNHIVEVDDPLEPFRFIVEEVSGR</sequence>